<evidence type="ECO:0000259" key="1">
    <source>
        <dbReference type="Pfam" id="PF19266"/>
    </source>
</evidence>
<accession>A0ABX0V0J0</accession>
<keyword evidence="3" id="KW-1185">Reference proteome</keyword>
<comment type="caution">
    <text evidence="2">The sequence shown here is derived from an EMBL/GenBank/DDBJ whole genome shotgun (WGS) entry which is preliminary data.</text>
</comment>
<dbReference type="Proteomes" id="UP001429580">
    <property type="component" value="Unassembled WGS sequence"/>
</dbReference>
<name>A0ABX0V0J0_9HYPH</name>
<dbReference type="Pfam" id="PF19266">
    <property type="entry name" value="CIS_tube"/>
    <property type="match status" value="1"/>
</dbReference>
<evidence type="ECO:0000313" key="3">
    <source>
        <dbReference type="Proteomes" id="UP001429580"/>
    </source>
</evidence>
<sequence>MERALFLIEATGERISALLNPEQLTLTRASGLRPLTAGAGAVTGPGLSDTPLIATGGGVTELTLDLLFDIDLIDAQALRQPGGDIARAETEPAAAEPPLSGAALPGLDAPRPADVRHLTRPFWNLAENAAADHRAGVVPQVRFIWGRSWNILGVVTDVAERFERFDGEGRPRRSFLRMRLRRLPETLTPPRAVGGPQLETASFFEPPPAALSPGEAFARHITVEVDENGIPNPRFDRIGTEYSGNPADWRIVADHNDIADPLHLEPGQVIALPPASGNSAVGGTER</sequence>
<dbReference type="RefSeq" id="WP_208394140.1">
    <property type="nucleotide sequence ID" value="NZ_JAASQI010000003.1"/>
</dbReference>
<protein>
    <recommendedName>
        <fullName evidence="1">Contractile injection system tube protein N-terminal domain-containing protein</fullName>
    </recommendedName>
</protein>
<reference evidence="2 3" key="1">
    <citation type="submission" date="2020-03" db="EMBL/GenBank/DDBJ databases">
        <title>Genomic Encyclopedia of Type Strains, Phase IV (KMG-IV): sequencing the most valuable type-strain genomes for metagenomic binning, comparative biology and taxonomic classification.</title>
        <authorList>
            <person name="Goeker M."/>
        </authorList>
    </citation>
    <scope>NUCLEOTIDE SEQUENCE [LARGE SCALE GENOMIC DNA]</scope>
    <source>
        <strain evidence="2 3">DSM 103870</strain>
    </source>
</reference>
<proteinExistence type="predicted"/>
<organism evidence="2 3">
    <name type="scientific">Pseudochelatococcus lubricantis</name>
    <dbReference type="NCBI Taxonomy" id="1538102"/>
    <lineage>
        <taxon>Bacteria</taxon>
        <taxon>Pseudomonadati</taxon>
        <taxon>Pseudomonadota</taxon>
        <taxon>Alphaproteobacteria</taxon>
        <taxon>Hyphomicrobiales</taxon>
        <taxon>Chelatococcaceae</taxon>
        <taxon>Pseudochelatococcus</taxon>
    </lineage>
</organism>
<evidence type="ECO:0000313" key="2">
    <source>
        <dbReference type="EMBL" id="NIJ57675.1"/>
    </source>
</evidence>
<dbReference type="EMBL" id="JAASQI010000003">
    <property type="protein sequence ID" value="NIJ57675.1"/>
    <property type="molecule type" value="Genomic_DNA"/>
</dbReference>
<dbReference type="InterPro" id="IPR045361">
    <property type="entry name" value="CIS_tube_prot_N"/>
</dbReference>
<feature type="domain" description="Contractile injection system tube protein N-terminal" evidence="1">
    <location>
        <begin position="11"/>
        <end position="181"/>
    </location>
</feature>
<gene>
    <name evidence="2" type="ORF">FHS82_001511</name>
</gene>